<dbReference type="InterPro" id="IPR001810">
    <property type="entry name" value="F-box_dom"/>
</dbReference>
<reference evidence="3 4" key="1">
    <citation type="journal article" date="2023" name="G3 (Bethesda)">
        <title>A haplotype-resolved chromosome-scale genome for Quercus rubra L. provides insights into the genetics of adaptive traits for red oak species.</title>
        <authorList>
            <person name="Kapoor B."/>
            <person name="Jenkins J."/>
            <person name="Schmutz J."/>
            <person name="Zhebentyayeva T."/>
            <person name="Kuelheim C."/>
            <person name="Coggeshall M."/>
            <person name="Heim C."/>
            <person name="Lasky J.R."/>
            <person name="Leites L."/>
            <person name="Islam-Faridi N."/>
            <person name="Romero-Severson J."/>
            <person name="DeLeo V.L."/>
            <person name="Lucas S.M."/>
            <person name="Lazic D."/>
            <person name="Gailing O."/>
            <person name="Carlson J."/>
            <person name="Staton M."/>
        </authorList>
    </citation>
    <scope>NUCLEOTIDE SEQUENCE [LARGE SCALE GENOMIC DNA]</scope>
    <source>
        <strain evidence="3">Pseudo-F2</strain>
    </source>
</reference>
<name>A0AAN7G7T4_QUERU</name>
<dbReference type="Pfam" id="PF03478">
    <property type="entry name" value="Beta-prop_KIB1-4"/>
    <property type="match status" value="1"/>
</dbReference>
<dbReference type="EMBL" id="JAXUIC010000002">
    <property type="protein sequence ID" value="KAK4603860.1"/>
    <property type="molecule type" value="Genomic_DNA"/>
</dbReference>
<proteinExistence type="predicted"/>
<dbReference type="Proteomes" id="UP001324115">
    <property type="component" value="Unassembled WGS sequence"/>
</dbReference>
<dbReference type="PANTHER" id="PTHR45463:SF8">
    <property type="entry name" value="OS09G0392200 PROTEIN"/>
    <property type="match status" value="1"/>
</dbReference>
<feature type="domain" description="F-box" evidence="1">
    <location>
        <begin position="89"/>
        <end position="120"/>
    </location>
</feature>
<evidence type="ECO:0008006" key="5">
    <source>
        <dbReference type="Google" id="ProtNLM"/>
    </source>
</evidence>
<protein>
    <recommendedName>
        <fullName evidence="5">F-box domain-containing protein</fullName>
    </recommendedName>
</protein>
<sequence>MGRSLLHYLLFDDSDEDEIMRRVLKGSTSPRKHRRYIECDRLVGHKRLYLERGLHLNTCMAPGGCSDMNLKGSRSKKKKMVDNSNWRPWSELPVGLLDQITKSLGAIDHLMFGCVCRKWRLYAVAHREEFMISQPPLVVFLSDRAQRACYFYDIFDQRLYKATLPNLVGKSISGLTCGYMIMKDKKEKKDSPIWLLNPFTRHELRFPCPPKPYSAIILASLGTHSQEFIIVAINQFIQFCRSTDVSWTVHDLNDTFFSSSTDCSGQRWFEDGAVFKGKIYVLTNLGEIGVLNLNSHPYVTLLEVKCIGDWGSRIKLLAFDDKLLMIQRFDSFLWKFEVYELNFAKMKWVKMQNLKDEALFLSLRTSGYSNVTKWRGSQQPMNCIYNLSVGYEYTLQFLDGNFSNFPKSFPLMKEECDTYFELELEVPRCRISLPATNFNTLSWYFPNLSCNVDALSDNYLTS</sequence>
<gene>
    <name evidence="3" type="ORF">RGQ29_012391</name>
</gene>
<dbReference type="SUPFAM" id="SSF81383">
    <property type="entry name" value="F-box domain"/>
    <property type="match status" value="1"/>
</dbReference>
<organism evidence="3 4">
    <name type="scientific">Quercus rubra</name>
    <name type="common">Northern red oak</name>
    <name type="synonym">Quercus borealis</name>
    <dbReference type="NCBI Taxonomy" id="3512"/>
    <lineage>
        <taxon>Eukaryota</taxon>
        <taxon>Viridiplantae</taxon>
        <taxon>Streptophyta</taxon>
        <taxon>Embryophyta</taxon>
        <taxon>Tracheophyta</taxon>
        <taxon>Spermatophyta</taxon>
        <taxon>Magnoliopsida</taxon>
        <taxon>eudicotyledons</taxon>
        <taxon>Gunneridae</taxon>
        <taxon>Pentapetalae</taxon>
        <taxon>rosids</taxon>
        <taxon>fabids</taxon>
        <taxon>Fagales</taxon>
        <taxon>Fagaceae</taxon>
        <taxon>Quercus</taxon>
    </lineage>
</organism>
<feature type="domain" description="KIB1-4 beta-propeller" evidence="2">
    <location>
        <begin position="151"/>
        <end position="387"/>
    </location>
</feature>
<dbReference type="AlphaFoldDB" id="A0AAN7G7T4"/>
<dbReference type="InterPro" id="IPR036047">
    <property type="entry name" value="F-box-like_dom_sf"/>
</dbReference>
<accession>A0AAN7G7T4</accession>
<dbReference type="EMBL" id="JAXUIC010000002">
    <property type="protein sequence ID" value="KAK4603859.1"/>
    <property type="molecule type" value="Genomic_DNA"/>
</dbReference>
<evidence type="ECO:0000313" key="3">
    <source>
        <dbReference type="EMBL" id="KAK4603859.1"/>
    </source>
</evidence>
<dbReference type="EMBL" id="JAXUIC010000002">
    <property type="protein sequence ID" value="KAK4603858.1"/>
    <property type="molecule type" value="Genomic_DNA"/>
</dbReference>
<dbReference type="PANTHER" id="PTHR45463">
    <property type="entry name" value="OS09G0392200 PROTEIN"/>
    <property type="match status" value="1"/>
</dbReference>
<evidence type="ECO:0000259" key="1">
    <source>
        <dbReference type="Pfam" id="PF00646"/>
    </source>
</evidence>
<dbReference type="Pfam" id="PF00646">
    <property type="entry name" value="F-box"/>
    <property type="match status" value="1"/>
</dbReference>
<evidence type="ECO:0000259" key="2">
    <source>
        <dbReference type="Pfam" id="PF03478"/>
    </source>
</evidence>
<keyword evidence="4" id="KW-1185">Reference proteome</keyword>
<dbReference type="InterPro" id="IPR005174">
    <property type="entry name" value="KIB1-4_b-propeller"/>
</dbReference>
<evidence type="ECO:0000313" key="4">
    <source>
        <dbReference type="Proteomes" id="UP001324115"/>
    </source>
</evidence>
<comment type="caution">
    <text evidence="3">The sequence shown here is derived from an EMBL/GenBank/DDBJ whole genome shotgun (WGS) entry which is preliminary data.</text>
</comment>